<dbReference type="EMBL" id="FNOW01000042">
    <property type="protein sequence ID" value="SDY25712.1"/>
    <property type="molecule type" value="Genomic_DNA"/>
</dbReference>
<evidence type="ECO:0000313" key="2">
    <source>
        <dbReference type="Proteomes" id="UP000198672"/>
    </source>
</evidence>
<name>A0A1H3IDU4_ALLWA</name>
<reference evidence="2" key="1">
    <citation type="submission" date="2016-10" db="EMBL/GenBank/DDBJ databases">
        <authorList>
            <person name="Varghese N."/>
            <person name="Submissions S."/>
        </authorList>
    </citation>
    <scope>NUCLEOTIDE SEQUENCE [LARGE SCALE GENOMIC DNA]</scope>
    <source>
        <strain evidence="2">DSM 173</strain>
    </source>
</reference>
<evidence type="ECO:0000313" key="1">
    <source>
        <dbReference type="EMBL" id="SDY25712.1"/>
    </source>
</evidence>
<proteinExistence type="predicted"/>
<dbReference type="Proteomes" id="UP000198672">
    <property type="component" value="Unassembled WGS sequence"/>
</dbReference>
<organism evidence="1 2">
    <name type="scientific">Allochromatium warmingii</name>
    <name type="common">Chromatium warmingii</name>
    <dbReference type="NCBI Taxonomy" id="61595"/>
    <lineage>
        <taxon>Bacteria</taxon>
        <taxon>Pseudomonadati</taxon>
        <taxon>Pseudomonadota</taxon>
        <taxon>Gammaproteobacteria</taxon>
        <taxon>Chromatiales</taxon>
        <taxon>Chromatiaceae</taxon>
        <taxon>Allochromatium</taxon>
    </lineage>
</organism>
<dbReference type="AlphaFoldDB" id="A0A1H3IDU4"/>
<sequence length="81" mass="9226">MSCSTGLTFVRTCPISWIPNRPSKSPHKLSEQLVKDLISFKFFAKLSPRQDQPFYSFPSHCQLLFSAPYRFALSSAIRLAT</sequence>
<keyword evidence="2" id="KW-1185">Reference proteome</keyword>
<accession>A0A1H3IDU4</accession>
<protein>
    <submittedName>
        <fullName evidence="1">Uncharacterized protein</fullName>
    </submittedName>
</protein>
<gene>
    <name evidence="1" type="ORF">SAMN05421644_14224</name>
</gene>